<protein>
    <submittedName>
        <fullName evidence="2">Uncharacterized protein</fullName>
    </submittedName>
</protein>
<name>A0AAD7NJB6_9AGAR</name>
<keyword evidence="3" id="KW-1185">Reference proteome</keyword>
<evidence type="ECO:0000313" key="2">
    <source>
        <dbReference type="EMBL" id="KAJ7762671.1"/>
    </source>
</evidence>
<gene>
    <name evidence="2" type="ORF">B0H16DRAFT_1807448</name>
</gene>
<feature type="compositionally biased region" description="Basic and acidic residues" evidence="1">
    <location>
        <begin position="144"/>
        <end position="158"/>
    </location>
</feature>
<evidence type="ECO:0000256" key="1">
    <source>
        <dbReference type="SAM" id="MobiDB-lite"/>
    </source>
</evidence>
<proteinExistence type="predicted"/>
<reference evidence="2" key="1">
    <citation type="submission" date="2023-03" db="EMBL/GenBank/DDBJ databases">
        <title>Massive genome expansion in bonnet fungi (Mycena s.s.) driven by repeated elements and novel gene families across ecological guilds.</title>
        <authorList>
            <consortium name="Lawrence Berkeley National Laboratory"/>
            <person name="Harder C.B."/>
            <person name="Miyauchi S."/>
            <person name="Viragh M."/>
            <person name="Kuo A."/>
            <person name="Thoen E."/>
            <person name="Andreopoulos B."/>
            <person name="Lu D."/>
            <person name="Skrede I."/>
            <person name="Drula E."/>
            <person name="Henrissat B."/>
            <person name="Morin E."/>
            <person name="Kohler A."/>
            <person name="Barry K."/>
            <person name="LaButti K."/>
            <person name="Morin E."/>
            <person name="Salamov A."/>
            <person name="Lipzen A."/>
            <person name="Mereny Z."/>
            <person name="Hegedus B."/>
            <person name="Baldrian P."/>
            <person name="Stursova M."/>
            <person name="Weitz H."/>
            <person name="Taylor A."/>
            <person name="Grigoriev I.V."/>
            <person name="Nagy L.G."/>
            <person name="Martin F."/>
            <person name="Kauserud H."/>
        </authorList>
    </citation>
    <scope>NUCLEOTIDE SEQUENCE</scope>
    <source>
        <strain evidence="2">CBHHK182m</strain>
    </source>
</reference>
<feature type="compositionally biased region" description="Basic and acidic residues" evidence="1">
    <location>
        <begin position="180"/>
        <end position="196"/>
    </location>
</feature>
<feature type="region of interest" description="Disordered" evidence="1">
    <location>
        <begin position="135"/>
        <end position="158"/>
    </location>
</feature>
<comment type="caution">
    <text evidence="2">The sequence shown here is derived from an EMBL/GenBank/DDBJ whole genome shotgun (WGS) entry which is preliminary data.</text>
</comment>
<evidence type="ECO:0000313" key="3">
    <source>
        <dbReference type="Proteomes" id="UP001215598"/>
    </source>
</evidence>
<organism evidence="2 3">
    <name type="scientific">Mycena metata</name>
    <dbReference type="NCBI Taxonomy" id="1033252"/>
    <lineage>
        <taxon>Eukaryota</taxon>
        <taxon>Fungi</taxon>
        <taxon>Dikarya</taxon>
        <taxon>Basidiomycota</taxon>
        <taxon>Agaricomycotina</taxon>
        <taxon>Agaricomycetes</taxon>
        <taxon>Agaricomycetidae</taxon>
        <taxon>Agaricales</taxon>
        <taxon>Marasmiineae</taxon>
        <taxon>Mycenaceae</taxon>
        <taxon>Mycena</taxon>
    </lineage>
</organism>
<feature type="region of interest" description="Disordered" evidence="1">
    <location>
        <begin position="1"/>
        <end position="52"/>
    </location>
</feature>
<dbReference type="EMBL" id="JARKIB010000032">
    <property type="protein sequence ID" value="KAJ7762671.1"/>
    <property type="molecule type" value="Genomic_DNA"/>
</dbReference>
<feature type="region of interest" description="Disordered" evidence="1">
    <location>
        <begin position="175"/>
        <end position="196"/>
    </location>
</feature>
<feature type="compositionally biased region" description="Basic and acidic residues" evidence="1">
    <location>
        <begin position="43"/>
        <end position="52"/>
    </location>
</feature>
<dbReference type="Proteomes" id="UP001215598">
    <property type="component" value="Unassembled WGS sequence"/>
</dbReference>
<sequence>MSKCQNQPRPSRLPERPSRLPFPSEAPSLNSLRERAKRCRATTRNEKKDDAPRRITAYKDSASMTVLNKAIIEDAGEGTDIRSPIEAARMRMAEPPREEFNTLTARSVYRRFEAQISGAKSSEFSQGCADKTTRKTLSMSWENRSAEGGEDAKRETRSESNRLIAICRSRGSELCGKPLAGERSHGGGRKEAGDGRFDPSGTATILLLSHHDDLNLGWTYSSKGGAGSFWRTAGTTRRRPFVGLAHGHRRRGGRRTGMGASDGNGISANLGQAVEVLSMCAGESCCIVNGSTSHLSELQR</sequence>
<dbReference type="AlphaFoldDB" id="A0AAD7NJB6"/>
<accession>A0AAD7NJB6</accession>